<accession>A0A5S4ZQI5</accession>
<comment type="caution">
    <text evidence="1">The sequence shown here is derived from an EMBL/GenBank/DDBJ whole genome shotgun (WGS) entry which is preliminary data.</text>
</comment>
<keyword evidence="2" id="KW-1185">Reference proteome</keyword>
<sequence>MGEKQCAVGMNEHSAIKNMLFKQIELLHEQIAKRCSWGPEDINTTATYIDAEARLIGAYMRLTFPNVY</sequence>
<protein>
    <submittedName>
        <fullName evidence="1">Uncharacterized protein</fullName>
    </submittedName>
</protein>
<dbReference type="RefSeq" id="WP_166511889.1">
    <property type="nucleotide sequence ID" value="NZ_VNHM01000009.1"/>
</dbReference>
<evidence type="ECO:0000313" key="1">
    <source>
        <dbReference type="EMBL" id="TYO95155.1"/>
    </source>
</evidence>
<dbReference type="EMBL" id="VNHM01000009">
    <property type="protein sequence ID" value="TYO95155.1"/>
    <property type="molecule type" value="Genomic_DNA"/>
</dbReference>
<organism evidence="1 2">
    <name type="scientific">Desulfallas thermosapovorans DSM 6562</name>
    <dbReference type="NCBI Taxonomy" id="1121431"/>
    <lineage>
        <taxon>Bacteria</taxon>
        <taxon>Bacillati</taxon>
        <taxon>Bacillota</taxon>
        <taxon>Clostridia</taxon>
        <taxon>Eubacteriales</taxon>
        <taxon>Desulfallaceae</taxon>
        <taxon>Desulfallas</taxon>
    </lineage>
</organism>
<name>A0A5S4ZQI5_9FIRM</name>
<reference evidence="1 2" key="1">
    <citation type="submission" date="2019-07" db="EMBL/GenBank/DDBJ databases">
        <title>Genomic Encyclopedia of Type Strains, Phase I: the one thousand microbial genomes (KMG-I) project.</title>
        <authorList>
            <person name="Kyrpides N."/>
        </authorList>
    </citation>
    <scope>NUCLEOTIDE SEQUENCE [LARGE SCALE GENOMIC DNA]</scope>
    <source>
        <strain evidence="1 2">DSM 6562</strain>
    </source>
</reference>
<gene>
    <name evidence="1" type="ORF">LX24_01884</name>
</gene>
<proteinExistence type="predicted"/>
<dbReference type="AlphaFoldDB" id="A0A5S4ZQI5"/>
<evidence type="ECO:0000313" key="2">
    <source>
        <dbReference type="Proteomes" id="UP000323166"/>
    </source>
</evidence>
<dbReference type="Proteomes" id="UP000323166">
    <property type="component" value="Unassembled WGS sequence"/>
</dbReference>